<organism evidence="1 2">
    <name type="scientific">Panagrolaimus sp. PS1159</name>
    <dbReference type="NCBI Taxonomy" id="55785"/>
    <lineage>
        <taxon>Eukaryota</taxon>
        <taxon>Metazoa</taxon>
        <taxon>Ecdysozoa</taxon>
        <taxon>Nematoda</taxon>
        <taxon>Chromadorea</taxon>
        <taxon>Rhabditida</taxon>
        <taxon>Tylenchina</taxon>
        <taxon>Panagrolaimomorpha</taxon>
        <taxon>Panagrolaimoidea</taxon>
        <taxon>Panagrolaimidae</taxon>
        <taxon>Panagrolaimus</taxon>
    </lineage>
</organism>
<evidence type="ECO:0000313" key="2">
    <source>
        <dbReference type="WBParaSite" id="PS1159_v2.g18977.t1"/>
    </source>
</evidence>
<dbReference type="Proteomes" id="UP000887580">
    <property type="component" value="Unplaced"/>
</dbReference>
<accession>A0AC35FM85</accession>
<dbReference type="WBParaSite" id="PS1159_v2.g18977.t1">
    <property type="protein sequence ID" value="PS1159_v2.g18977.t1"/>
    <property type="gene ID" value="PS1159_v2.g18977"/>
</dbReference>
<name>A0AC35FM85_9BILA</name>
<proteinExistence type="predicted"/>
<reference evidence="2" key="1">
    <citation type="submission" date="2022-11" db="UniProtKB">
        <authorList>
            <consortium name="WormBaseParasite"/>
        </authorList>
    </citation>
    <scope>IDENTIFICATION</scope>
</reference>
<evidence type="ECO:0000313" key="1">
    <source>
        <dbReference type="Proteomes" id="UP000887580"/>
    </source>
</evidence>
<protein>
    <submittedName>
        <fullName evidence="2">Erythromycin esterase</fullName>
    </submittedName>
</protein>
<sequence>MLVIQNTPETKPSKKLHTSSDTKLIDLIAASAEPLPSFGSEEFGKLFDRFGDKRVVLLGEASHGTSEFYQARAAISKYLIQHHGFNIIAVEADWPDAAAVDRHIRHRKSKMPSERPFQRFPTWMWRNTDFMEFIHWLHEYNNKISKQEDKVGFYGLDMYSMGESIAQVLEYLEKVDPDTAKAARERYGCLMHWVKEPSDYGAAVLRGFKKCEKKVIDQLHELLKKRLEYAENDGHSYFDAEMNARVIASAEKYYRIMYYGDADSWNLRDTHMFETLQSLLQTIPNGKAIIWAHNSHIGDARATEMGKERGELNIGQLCREMFGDEAAMIGFGTHTGTVTAADQWDSPAKTMKIRPSSDGSFEQIFHETKKSKFLLDLKKEKNVRQALMEPKLERFIGVIYRPNTERWSHYSECKLSEQFDAFVWFDETSAVTPIRPEHIKKGEPETYPFGL</sequence>